<comment type="caution">
    <text evidence="9">The sequence shown here is derived from an EMBL/GenBank/DDBJ whole genome shotgun (WGS) entry which is preliminary data.</text>
</comment>
<evidence type="ECO:0000256" key="1">
    <source>
        <dbReference type="ARBA" id="ARBA00002649"/>
    </source>
</evidence>
<dbReference type="PANTHER" id="PTHR43542:SF1">
    <property type="entry name" value="METHYLTRANSFERASE"/>
    <property type="match status" value="1"/>
</dbReference>
<evidence type="ECO:0000256" key="4">
    <source>
        <dbReference type="ARBA" id="ARBA00013682"/>
    </source>
</evidence>
<dbReference type="PIRSF" id="PIRSF004553">
    <property type="entry name" value="CHP00095"/>
    <property type="match status" value="1"/>
</dbReference>
<evidence type="ECO:0000313" key="9">
    <source>
        <dbReference type="EMBL" id="PLW83767.1"/>
    </source>
</evidence>
<proteinExistence type="inferred from homology"/>
<keyword evidence="5 8" id="KW-0489">Methyltransferase</keyword>
<dbReference type="EC" id="2.1.1.171" evidence="3 8"/>
<dbReference type="InterPro" id="IPR029063">
    <property type="entry name" value="SAM-dependent_MTases_sf"/>
</dbReference>
<evidence type="ECO:0000256" key="2">
    <source>
        <dbReference type="ARBA" id="ARBA00005269"/>
    </source>
</evidence>
<dbReference type="CDD" id="cd02440">
    <property type="entry name" value="AdoMet_MTases"/>
    <property type="match status" value="1"/>
</dbReference>
<accession>A0A2N5Y5U6</accession>
<comment type="function">
    <text evidence="1 8">Specifically methylates the guanine in position 966 of 16S rRNA in the assembled 30S particle.</text>
</comment>
<dbReference type="PROSITE" id="PS00092">
    <property type="entry name" value="N6_MTASE"/>
    <property type="match status" value="1"/>
</dbReference>
<comment type="similarity">
    <text evidence="2 8">Belongs to the methyltransferase superfamily. RsmD family.</text>
</comment>
<reference evidence="10" key="1">
    <citation type="submission" date="2017-11" db="EMBL/GenBank/DDBJ databases">
        <title>The draft genome sequence of Chromatocurvus sp. F02.</title>
        <authorList>
            <person name="Du Z.-J."/>
            <person name="Chang Y.-Q."/>
        </authorList>
    </citation>
    <scope>NUCLEOTIDE SEQUENCE [LARGE SCALE GENOMIC DNA]</scope>
    <source>
        <strain evidence="10">F02</strain>
    </source>
</reference>
<name>A0A2N5Y5U6_9GAMM</name>
<dbReference type="Proteomes" id="UP000234845">
    <property type="component" value="Unassembled WGS sequence"/>
</dbReference>
<dbReference type="SUPFAM" id="SSF53335">
    <property type="entry name" value="S-adenosyl-L-methionine-dependent methyltransferases"/>
    <property type="match status" value="1"/>
</dbReference>
<sequence length="186" mass="20836">MGPGTLRIIGGRWRSRKLDFVATEGLRPTTDRVRETLFNWLAPVIRDARCLDLFSGSGALGLEALSRGAAYCDFVDSEQNNLAHIRRHLQTLGADQQAHCHHCTAADFLARAEHRYDIVFIDPPFGQDLVPPACAALHGNKLLNNKASVYIETAVSDLVQLPPEPWQLYREKTAGAVRYCLYHYHP</sequence>
<dbReference type="AlphaFoldDB" id="A0A2N5Y5U6"/>
<dbReference type="NCBIfam" id="TIGR00095">
    <property type="entry name" value="16S rRNA (guanine(966)-N(2))-methyltransferase RsmD"/>
    <property type="match status" value="1"/>
</dbReference>
<evidence type="ECO:0000256" key="3">
    <source>
        <dbReference type="ARBA" id="ARBA00012141"/>
    </source>
</evidence>
<dbReference type="InterPro" id="IPR002052">
    <property type="entry name" value="DNA_methylase_N6_adenine_CS"/>
</dbReference>
<evidence type="ECO:0000256" key="7">
    <source>
        <dbReference type="ARBA" id="ARBA00048326"/>
    </source>
</evidence>
<keyword evidence="8" id="KW-0698">rRNA processing</keyword>
<dbReference type="Pfam" id="PF03602">
    <property type="entry name" value="Cons_hypoth95"/>
    <property type="match status" value="1"/>
</dbReference>
<keyword evidence="8" id="KW-0949">S-adenosyl-L-methionine</keyword>
<keyword evidence="10" id="KW-1185">Reference proteome</keyword>
<evidence type="ECO:0000256" key="8">
    <source>
        <dbReference type="PIRNR" id="PIRNR004553"/>
    </source>
</evidence>
<dbReference type="PANTHER" id="PTHR43542">
    <property type="entry name" value="METHYLTRANSFERASE"/>
    <property type="match status" value="1"/>
</dbReference>
<gene>
    <name evidence="9" type="primary">rsmD</name>
    <name evidence="9" type="ORF">CWI75_03855</name>
</gene>
<comment type="catalytic activity">
    <reaction evidence="7 8">
        <text>guanosine(966) in 16S rRNA + S-adenosyl-L-methionine = N(2)-methylguanosine(966) in 16S rRNA + S-adenosyl-L-homocysteine + H(+)</text>
        <dbReference type="Rhea" id="RHEA:23548"/>
        <dbReference type="Rhea" id="RHEA-COMP:10211"/>
        <dbReference type="Rhea" id="RHEA-COMP:10212"/>
        <dbReference type="ChEBI" id="CHEBI:15378"/>
        <dbReference type="ChEBI" id="CHEBI:57856"/>
        <dbReference type="ChEBI" id="CHEBI:59789"/>
        <dbReference type="ChEBI" id="CHEBI:74269"/>
        <dbReference type="ChEBI" id="CHEBI:74481"/>
        <dbReference type="EC" id="2.1.1.171"/>
    </reaction>
</comment>
<dbReference type="EMBL" id="PKLZ01000002">
    <property type="protein sequence ID" value="PLW83767.1"/>
    <property type="molecule type" value="Genomic_DNA"/>
</dbReference>
<dbReference type="OrthoDB" id="9803017at2"/>
<evidence type="ECO:0000256" key="5">
    <source>
        <dbReference type="ARBA" id="ARBA00022603"/>
    </source>
</evidence>
<dbReference type="InterPro" id="IPR004398">
    <property type="entry name" value="RNA_MeTrfase_RsmD"/>
</dbReference>
<protein>
    <recommendedName>
        <fullName evidence="4 8">Ribosomal RNA small subunit methyltransferase D</fullName>
        <ecNumber evidence="3 8">2.1.1.171</ecNumber>
    </recommendedName>
</protein>
<evidence type="ECO:0000313" key="10">
    <source>
        <dbReference type="Proteomes" id="UP000234845"/>
    </source>
</evidence>
<keyword evidence="6 8" id="KW-0808">Transferase</keyword>
<dbReference type="GO" id="GO:0052913">
    <property type="term" value="F:16S rRNA (guanine(966)-N(2))-methyltransferase activity"/>
    <property type="evidence" value="ECO:0007669"/>
    <property type="project" value="UniProtKB-EC"/>
</dbReference>
<dbReference type="Gene3D" id="3.40.50.150">
    <property type="entry name" value="Vaccinia Virus protein VP39"/>
    <property type="match status" value="1"/>
</dbReference>
<evidence type="ECO:0000256" key="6">
    <source>
        <dbReference type="ARBA" id="ARBA00022679"/>
    </source>
</evidence>
<organism evidence="9 10">
    <name type="scientific">Kineobactrum sediminis</name>
    <dbReference type="NCBI Taxonomy" id="1905677"/>
    <lineage>
        <taxon>Bacteria</taxon>
        <taxon>Pseudomonadati</taxon>
        <taxon>Pseudomonadota</taxon>
        <taxon>Gammaproteobacteria</taxon>
        <taxon>Cellvibrionales</taxon>
        <taxon>Halieaceae</taxon>
        <taxon>Kineobactrum</taxon>
    </lineage>
</organism>
<dbReference type="GO" id="GO:0003676">
    <property type="term" value="F:nucleic acid binding"/>
    <property type="evidence" value="ECO:0007669"/>
    <property type="project" value="InterPro"/>
</dbReference>